<feature type="compositionally biased region" description="Low complexity" evidence="1">
    <location>
        <begin position="116"/>
        <end position="130"/>
    </location>
</feature>
<keyword evidence="2" id="KW-0472">Membrane</keyword>
<dbReference type="EMBL" id="GG738888">
    <property type="protein sequence ID" value="EFC41059.1"/>
    <property type="molecule type" value="Genomic_DNA"/>
</dbReference>
<dbReference type="RefSeq" id="XP_002673803.1">
    <property type="nucleotide sequence ID" value="XM_002673757.1"/>
</dbReference>
<sequence>MIANNKETLSSDKISVNFRTNVDNRTRDTNMMINKSDTVLHLKEVLNGKGIIENISQCKMIFSGKIQTNDQTFSQVLERIDTSVTPTIHLIGGLCKTQPEVPSATSSKPSEPTAELKSPTTPLTPSTPSTPNSYLLLQKQLLLQQQMLMTQMMMNQLILANSPTLVQSAPAGVNFNSNIFSPTVPSTPLSPFSASAFQPSQNVFNTVSTNVSTPKPQATETKTDSTVTNDQIKPLSQEEEGPIIEDIPENQELQREVPAAAQENIPQQNVAAPQRLIQEENPQPQENAYDYIYTFGKVLLVSTVVFAKEGWVTWILCTLGFFFAILLLKYLNNVIHRRVVRDQERREREEQARLNEESTEETTTIENNVDNATVERGVIGTLVHVVYLFFISLAPTYQPRRRSVREEEEQLHED</sequence>
<dbReference type="VEuPathDB" id="AmoebaDB:NAEGRDRAFT_58889"/>
<dbReference type="Proteomes" id="UP000006671">
    <property type="component" value="Unassembled WGS sequence"/>
</dbReference>
<evidence type="ECO:0000313" key="4">
    <source>
        <dbReference type="EMBL" id="EFC41059.1"/>
    </source>
</evidence>
<name>D2VQ74_NAEGR</name>
<evidence type="ECO:0000259" key="3">
    <source>
        <dbReference type="PROSITE" id="PS50053"/>
    </source>
</evidence>
<reference evidence="4 5" key="1">
    <citation type="journal article" date="2010" name="Cell">
        <title>The genome of Naegleria gruberi illuminates early eukaryotic versatility.</title>
        <authorList>
            <person name="Fritz-Laylin L.K."/>
            <person name="Prochnik S.E."/>
            <person name="Ginger M.L."/>
            <person name="Dacks J.B."/>
            <person name="Carpenter M.L."/>
            <person name="Field M.C."/>
            <person name="Kuo A."/>
            <person name="Paredez A."/>
            <person name="Chapman J."/>
            <person name="Pham J."/>
            <person name="Shu S."/>
            <person name="Neupane R."/>
            <person name="Cipriano M."/>
            <person name="Mancuso J."/>
            <person name="Tu H."/>
            <person name="Salamov A."/>
            <person name="Lindquist E."/>
            <person name="Shapiro H."/>
            <person name="Lucas S."/>
            <person name="Grigoriev I.V."/>
            <person name="Cande W.Z."/>
            <person name="Fulton C."/>
            <person name="Rokhsar D.S."/>
            <person name="Dawson S.C."/>
        </authorList>
    </citation>
    <scope>NUCLEOTIDE SEQUENCE [LARGE SCALE GENOMIC DNA]</scope>
    <source>
        <strain evidence="4 5">NEG-M</strain>
    </source>
</reference>
<dbReference type="OrthoDB" id="10372245at2759"/>
<dbReference type="InParanoid" id="D2VQ74"/>
<dbReference type="GeneID" id="8855703"/>
<gene>
    <name evidence="4" type="ORF">NAEGRDRAFT_58889</name>
</gene>
<dbReference type="AlphaFoldDB" id="D2VQ74"/>
<accession>D2VQ74</accession>
<dbReference type="OMA" id="LMTQMMM"/>
<dbReference type="SUPFAM" id="SSF54236">
    <property type="entry name" value="Ubiquitin-like"/>
    <property type="match status" value="1"/>
</dbReference>
<dbReference type="KEGG" id="ngr:NAEGRDRAFT_58889"/>
<evidence type="ECO:0000256" key="1">
    <source>
        <dbReference type="SAM" id="MobiDB-lite"/>
    </source>
</evidence>
<proteinExistence type="predicted"/>
<dbReference type="Gene3D" id="3.10.20.90">
    <property type="entry name" value="Phosphatidylinositol 3-kinase Catalytic Subunit, Chain A, domain 1"/>
    <property type="match status" value="1"/>
</dbReference>
<keyword evidence="2" id="KW-1133">Transmembrane helix</keyword>
<feature type="domain" description="Ubiquitin-like" evidence="3">
    <location>
        <begin position="14"/>
        <end position="93"/>
    </location>
</feature>
<dbReference type="InterPro" id="IPR000626">
    <property type="entry name" value="Ubiquitin-like_dom"/>
</dbReference>
<organism evidence="5">
    <name type="scientific">Naegleria gruberi</name>
    <name type="common">Amoeba</name>
    <dbReference type="NCBI Taxonomy" id="5762"/>
    <lineage>
        <taxon>Eukaryota</taxon>
        <taxon>Discoba</taxon>
        <taxon>Heterolobosea</taxon>
        <taxon>Tetramitia</taxon>
        <taxon>Eutetramitia</taxon>
        <taxon>Vahlkampfiidae</taxon>
        <taxon>Naegleria</taxon>
    </lineage>
</organism>
<keyword evidence="5" id="KW-1185">Reference proteome</keyword>
<protein>
    <submittedName>
        <fullName evidence="4">Predicted protein</fullName>
    </submittedName>
</protein>
<evidence type="ECO:0000313" key="5">
    <source>
        <dbReference type="Proteomes" id="UP000006671"/>
    </source>
</evidence>
<feature type="region of interest" description="Disordered" evidence="1">
    <location>
        <begin position="208"/>
        <end position="229"/>
    </location>
</feature>
<feature type="transmembrane region" description="Helical" evidence="2">
    <location>
        <begin position="311"/>
        <end position="331"/>
    </location>
</feature>
<dbReference type="PROSITE" id="PS50053">
    <property type="entry name" value="UBIQUITIN_2"/>
    <property type="match status" value="1"/>
</dbReference>
<feature type="region of interest" description="Disordered" evidence="1">
    <location>
        <begin position="98"/>
        <end position="130"/>
    </location>
</feature>
<keyword evidence="2" id="KW-0812">Transmembrane</keyword>
<evidence type="ECO:0000256" key="2">
    <source>
        <dbReference type="SAM" id="Phobius"/>
    </source>
</evidence>
<dbReference type="InterPro" id="IPR029071">
    <property type="entry name" value="Ubiquitin-like_domsf"/>
</dbReference>